<accession>A0A830GWM9</accession>
<dbReference type="PANTHER" id="PTHR43553:SF21">
    <property type="entry name" value="ABC TRANSPORTER ATP-BINDING PROTEIN MA_1418-RELATED"/>
    <property type="match status" value="1"/>
</dbReference>
<name>A0A830GWM9_9CREN</name>
<feature type="domain" description="ABC transporter" evidence="10">
    <location>
        <begin position="293"/>
        <end position="525"/>
    </location>
</feature>
<dbReference type="EMBL" id="BMNL01000003">
    <property type="protein sequence ID" value="GGP21542.1"/>
    <property type="molecule type" value="Genomic_DNA"/>
</dbReference>
<keyword evidence="8" id="KW-0472">Membrane</keyword>
<comment type="similarity">
    <text evidence="2">Belongs to the ABC transporter superfamily.</text>
</comment>
<dbReference type="Pfam" id="PF00005">
    <property type="entry name" value="ABC_tran"/>
    <property type="match status" value="2"/>
</dbReference>
<dbReference type="SMART" id="SM00382">
    <property type="entry name" value="AAA"/>
    <property type="match status" value="2"/>
</dbReference>
<dbReference type="PANTHER" id="PTHR43553">
    <property type="entry name" value="HEAVY METAL TRANSPORTER"/>
    <property type="match status" value="1"/>
</dbReference>
<evidence type="ECO:0000256" key="4">
    <source>
        <dbReference type="ARBA" id="ARBA00022475"/>
    </source>
</evidence>
<reference evidence="11" key="1">
    <citation type="journal article" date="2014" name="Int. J. Syst. Evol. Microbiol.">
        <title>Complete genome sequence of Corynebacterium casei LMG S-19264T (=DSM 44701T), isolated from a smear-ripened cheese.</title>
        <authorList>
            <consortium name="US DOE Joint Genome Institute (JGI-PGF)"/>
            <person name="Walter F."/>
            <person name="Albersmeier A."/>
            <person name="Kalinowski J."/>
            <person name="Ruckert C."/>
        </authorList>
    </citation>
    <scope>NUCLEOTIDE SEQUENCE</scope>
    <source>
        <strain evidence="11">JCM 10088</strain>
    </source>
</reference>
<dbReference type="GO" id="GO:0042626">
    <property type="term" value="F:ATPase-coupled transmembrane transporter activity"/>
    <property type="evidence" value="ECO:0007669"/>
    <property type="project" value="TreeGrafter"/>
</dbReference>
<evidence type="ECO:0000256" key="5">
    <source>
        <dbReference type="ARBA" id="ARBA00022741"/>
    </source>
</evidence>
<dbReference type="InterPro" id="IPR017871">
    <property type="entry name" value="ABC_transporter-like_CS"/>
</dbReference>
<dbReference type="InterPro" id="IPR027417">
    <property type="entry name" value="P-loop_NTPase"/>
</dbReference>
<keyword evidence="3" id="KW-0813">Transport</keyword>
<dbReference type="InterPro" id="IPR015856">
    <property type="entry name" value="ABC_transpr_CbiO/EcfA_su"/>
</dbReference>
<dbReference type="GO" id="GO:0005524">
    <property type="term" value="F:ATP binding"/>
    <property type="evidence" value="ECO:0007669"/>
    <property type="project" value="UniProtKB-KW"/>
</dbReference>
<dbReference type="GO" id="GO:0043190">
    <property type="term" value="C:ATP-binding cassette (ABC) transporter complex"/>
    <property type="evidence" value="ECO:0007669"/>
    <property type="project" value="TreeGrafter"/>
</dbReference>
<dbReference type="NCBIfam" id="NF010167">
    <property type="entry name" value="PRK13648.1"/>
    <property type="match status" value="2"/>
</dbReference>
<reference evidence="11" key="2">
    <citation type="submission" date="2020-09" db="EMBL/GenBank/DDBJ databases">
        <authorList>
            <person name="Sun Q."/>
            <person name="Ohkuma M."/>
        </authorList>
    </citation>
    <scope>NUCLEOTIDE SEQUENCE</scope>
    <source>
        <strain evidence="11">JCM 10088</strain>
    </source>
</reference>
<keyword evidence="12" id="KW-1185">Reference proteome</keyword>
<dbReference type="InterPro" id="IPR003593">
    <property type="entry name" value="AAA+_ATPase"/>
</dbReference>
<dbReference type="FunFam" id="3.40.50.300:FF:000224">
    <property type="entry name" value="Energy-coupling factor transporter ATP-binding protein EcfA"/>
    <property type="match status" value="1"/>
</dbReference>
<keyword evidence="7" id="KW-1278">Translocase</keyword>
<evidence type="ECO:0000256" key="2">
    <source>
        <dbReference type="ARBA" id="ARBA00005417"/>
    </source>
</evidence>
<comment type="function">
    <text evidence="9">Probably part of an ABC transporter complex. Responsible for energy coupling to the transport system.</text>
</comment>
<feature type="domain" description="ABC transporter" evidence="10">
    <location>
        <begin position="4"/>
        <end position="244"/>
    </location>
</feature>
<evidence type="ECO:0000256" key="8">
    <source>
        <dbReference type="ARBA" id="ARBA00023136"/>
    </source>
</evidence>
<evidence type="ECO:0000256" key="9">
    <source>
        <dbReference type="ARBA" id="ARBA00025157"/>
    </source>
</evidence>
<evidence type="ECO:0000256" key="1">
    <source>
        <dbReference type="ARBA" id="ARBA00004236"/>
    </source>
</evidence>
<evidence type="ECO:0000259" key="10">
    <source>
        <dbReference type="PROSITE" id="PS50893"/>
    </source>
</evidence>
<dbReference type="Gene3D" id="3.40.50.300">
    <property type="entry name" value="P-loop containing nucleotide triphosphate hydrolases"/>
    <property type="match status" value="2"/>
</dbReference>
<keyword evidence="6 11" id="KW-0067">ATP-binding</keyword>
<sequence length="553" mass="60746">MKAVEIENLSIAYFGKHELALRSVSLSIDEGEFVLLAGKTGSGKSTLLNAINGVIPHIISAEMEGTVKVFGQPTSSTPVHRLSTMVGTVYQTPENQIFSLIVDDDVAFGLENMAVPREDMMQRVESSLKLVNLWGKRSHPTFLLSGGEKQRLAFANALALRPKLLVLDEPTSQLDSVGTEEVFGLIKSLNEEHKLTVIMSEHKLERVINLVDRIVVMDGGSVVMDDEPHRVLKAGIAKYGLEEPQVTVLHKMLNPSSEFVPITVEEFVEVDGKLVGNLDSDAPPSRNNGEPRVIIKDLFFKYERNGDWILKGINLSIMAGEFISIVGSNGSGKSTLMNLVSGIYKPQKGQVLVAGVDVSRVPRSKIASLVGYVFQDPDYMLFNSTVENEIRFTMNAANVKDESLFRDVVDLFGLGSLLKESPHRLSVGQRRLVSLAAVLVVRPLVLMLDEPTRGLDYEMGETVMNYVKELQSKLGLTVLMVTHNMKQVGEYSDRVVVMNRGVIDMVDSAENVFSASLGRREWGVSPPQIFMVSKLLGSKPIASMRPVMGGGHP</sequence>
<proteinExistence type="inferred from homology"/>
<dbReference type="SUPFAM" id="SSF52540">
    <property type="entry name" value="P-loop containing nucleoside triphosphate hydrolases"/>
    <property type="match status" value="2"/>
</dbReference>
<evidence type="ECO:0000256" key="7">
    <source>
        <dbReference type="ARBA" id="ARBA00022967"/>
    </source>
</evidence>
<keyword evidence="5" id="KW-0547">Nucleotide-binding</keyword>
<evidence type="ECO:0000313" key="12">
    <source>
        <dbReference type="Proteomes" id="UP000610960"/>
    </source>
</evidence>
<dbReference type="PROSITE" id="PS50893">
    <property type="entry name" value="ABC_TRANSPORTER_2"/>
    <property type="match status" value="2"/>
</dbReference>
<evidence type="ECO:0000256" key="6">
    <source>
        <dbReference type="ARBA" id="ARBA00022840"/>
    </source>
</evidence>
<evidence type="ECO:0000313" key="11">
    <source>
        <dbReference type="EMBL" id="GGP21542.1"/>
    </source>
</evidence>
<dbReference type="InterPro" id="IPR050095">
    <property type="entry name" value="ECF_ABC_transporter_ATP-bd"/>
</dbReference>
<comment type="subcellular location">
    <subcellularLocation>
        <location evidence="1">Cell membrane</location>
    </subcellularLocation>
</comment>
<dbReference type="CDD" id="cd03225">
    <property type="entry name" value="ABC_cobalt_CbiO_domain1"/>
    <property type="match status" value="2"/>
</dbReference>
<dbReference type="InterPro" id="IPR003439">
    <property type="entry name" value="ABC_transporter-like_ATP-bd"/>
</dbReference>
<organism evidence="11 12">
    <name type="scientific">Thermocladium modestius</name>
    <dbReference type="NCBI Taxonomy" id="62609"/>
    <lineage>
        <taxon>Archaea</taxon>
        <taxon>Thermoproteota</taxon>
        <taxon>Thermoprotei</taxon>
        <taxon>Thermoproteales</taxon>
        <taxon>Thermoproteaceae</taxon>
        <taxon>Thermocladium</taxon>
    </lineage>
</organism>
<comment type="caution">
    <text evidence="11">The sequence shown here is derived from an EMBL/GenBank/DDBJ whole genome shotgun (WGS) entry which is preliminary data.</text>
</comment>
<dbReference type="GO" id="GO:0016887">
    <property type="term" value="F:ATP hydrolysis activity"/>
    <property type="evidence" value="ECO:0007669"/>
    <property type="project" value="InterPro"/>
</dbReference>
<keyword evidence="4" id="KW-1003">Cell membrane</keyword>
<dbReference type="AlphaFoldDB" id="A0A830GWM9"/>
<protein>
    <submittedName>
        <fullName evidence="11">ABC transporter ATP-binding protein</fullName>
    </submittedName>
</protein>
<dbReference type="OrthoDB" id="35850at2157"/>
<dbReference type="PROSITE" id="PS00211">
    <property type="entry name" value="ABC_TRANSPORTER_1"/>
    <property type="match status" value="2"/>
</dbReference>
<dbReference type="Proteomes" id="UP000610960">
    <property type="component" value="Unassembled WGS sequence"/>
</dbReference>
<gene>
    <name evidence="11" type="ORF">GCM10007981_13780</name>
</gene>
<evidence type="ECO:0000256" key="3">
    <source>
        <dbReference type="ARBA" id="ARBA00022448"/>
    </source>
</evidence>
<dbReference type="RefSeq" id="WP_188596688.1">
    <property type="nucleotide sequence ID" value="NZ_BMNL01000003.1"/>
</dbReference>